<keyword evidence="2" id="KW-0808">Transferase</keyword>
<dbReference type="AlphaFoldDB" id="A0A212AQN7"/>
<dbReference type="InterPro" id="IPR029063">
    <property type="entry name" value="SAM-dependent_MTases_sf"/>
</dbReference>
<dbReference type="GO" id="GO:0008168">
    <property type="term" value="F:methyltransferase activity"/>
    <property type="evidence" value="ECO:0007669"/>
    <property type="project" value="UniProtKB-KW"/>
</dbReference>
<accession>A0A212AQN7</accession>
<dbReference type="RefSeq" id="WP_035745050.1">
    <property type="nucleotide sequence ID" value="NZ_JFGS01000017.1"/>
</dbReference>
<protein>
    <submittedName>
        <fullName evidence="2">SAM-dependent methyltransferase</fullName>
    </submittedName>
</protein>
<evidence type="ECO:0000313" key="3">
    <source>
        <dbReference type="Proteomes" id="UP000196640"/>
    </source>
</evidence>
<organism evidence="2 3">
    <name type="scientific">Haematobacter missouriensis</name>
    <dbReference type="NCBI Taxonomy" id="366616"/>
    <lineage>
        <taxon>Bacteria</taxon>
        <taxon>Pseudomonadati</taxon>
        <taxon>Pseudomonadota</taxon>
        <taxon>Alphaproteobacteria</taxon>
        <taxon>Rhodobacterales</taxon>
        <taxon>Paracoccaceae</taxon>
        <taxon>Haematobacter</taxon>
    </lineage>
</organism>
<evidence type="ECO:0000313" key="2">
    <source>
        <dbReference type="EMBL" id="OWJ83798.1"/>
    </source>
</evidence>
<evidence type="ECO:0000313" key="4">
    <source>
        <dbReference type="Proteomes" id="UP000214673"/>
    </source>
</evidence>
<reference evidence="2 4" key="2">
    <citation type="submission" date="2016-11" db="EMBL/GenBank/DDBJ databases">
        <title>Comparison of Traditional DNA-DNA Hybridization with In Silico Genomic Analysis.</title>
        <authorList>
            <person name="Nicholson A.C."/>
            <person name="Sammons S."/>
            <person name="Humrighouse B.W."/>
            <person name="Graziano J."/>
            <person name="Lasker B."/>
            <person name="Whitney A.M."/>
            <person name="Mcquiston J.R."/>
        </authorList>
    </citation>
    <scope>NUCLEOTIDE SEQUENCE [LARGE SCALE GENOMIC DNA]</scope>
    <source>
        <strain evidence="1 4">H1892</strain>
        <strain evidence="2">H2381</strain>
    </source>
</reference>
<comment type="caution">
    <text evidence="2">The sequence shown here is derived from an EMBL/GenBank/DDBJ whole genome shotgun (WGS) entry which is preliminary data.</text>
</comment>
<dbReference type="EMBL" id="NIPX01000015">
    <property type="protein sequence ID" value="OWJ83798.1"/>
    <property type="molecule type" value="Genomic_DNA"/>
</dbReference>
<reference evidence="3" key="1">
    <citation type="submission" date="2016-11" db="EMBL/GenBank/DDBJ databases">
        <title>Comparison of Traditional DNA-DNA Hybridization with In Silico Genomic Analysis.</title>
        <authorList>
            <person name="Nicholson A.C."/>
            <person name="Humrighouse B.W."/>
            <person name="Graziano J."/>
            <person name="Lasker B."/>
            <person name="Whitney A.M."/>
            <person name="Mcquiston J.R."/>
            <person name="Bell M."/>
        </authorList>
    </citation>
    <scope>NUCLEOTIDE SEQUENCE [LARGE SCALE GENOMIC DNA]</scope>
    <source>
        <strain evidence="3">H2381</strain>
    </source>
</reference>
<sequence length="180" mass="20762">MGKRSNFTRRDRDFYPSPREAVLPLLPHLEPGASFIEPCAGAGDLVRHLRDARHPCIWAFDTHPQSEDVQQFDAFDMRMSPWRGGIQGDYIITNPPWARDVLHPMIQHFAAQRPTWLLFDADWIHTRQSAPFMRLLRKVVSVGRVKWIPDSKMTGKDNCAWHLFDAEGEGPALFFGRQDP</sequence>
<dbReference type="SUPFAM" id="SSF53335">
    <property type="entry name" value="S-adenosyl-L-methionine-dependent methyltransferases"/>
    <property type="match status" value="1"/>
</dbReference>
<dbReference type="GO" id="GO:0032259">
    <property type="term" value="P:methylation"/>
    <property type="evidence" value="ECO:0007669"/>
    <property type="project" value="UniProtKB-KW"/>
</dbReference>
<dbReference type="Proteomes" id="UP000196640">
    <property type="component" value="Unassembled WGS sequence"/>
</dbReference>
<dbReference type="STRING" id="366616.CG51_05980"/>
<dbReference type="GO" id="GO:0003676">
    <property type="term" value="F:nucleic acid binding"/>
    <property type="evidence" value="ECO:0007669"/>
    <property type="project" value="InterPro"/>
</dbReference>
<proteinExistence type="predicted"/>
<evidence type="ECO:0000313" key="1">
    <source>
        <dbReference type="EMBL" id="OWJ73905.1"/>
    </source>
</evidence>
<dbReference type="PROSITE" id="PS00092">
    <property type="entry name" value="N6_MTASE"/>
    <property type="match status" value="1"/>
</dbReference>
<keyword evidence="2" id="KW-0489">Methyltransferase</keyword>
<dbReference type="OrthoDB" id="7594818at2"/>
<dbReference type="Proteomes" id="UP000214673">
    <property type="component" value="Unassembled WGS sequence"/>
</dbReference>
<gene>
    <name evidence="2" type="ORF">CDV52_09825</name>
    <name evidence="1" type="ORF">CDV53_14340</name>
</gene>
<keyword evidence="4" id="KW-1185">Reference proteome</keyword>
<name>A0A212AQN7_9RHOB</name>
<dbReference type="InterPro" id="IPR002052">
    <property type="entry name" value="DNA_methylase_N6_adenine_CS"/>
</dbReference>
<dbReference type="EMBL" id="NIPV01000086">
    <property type="protein sequence ID" value="OWJ73905.1"/>
    <property type="molecule type" value="Genomic_DNA"/>
</dbReference>